<evidence type="ECO:0000256" key="1">
    <source>
        <dbReference type="SAM" id="Phobius"/>
    </source>
</evidence>
<keyword evidence="1" id="KW-1133">Transmembrane helix</keyword>
<reference evidence="2" key="1">
    <citation type="submission" date="2019-03" db="EMBL/GenBank/DDBJ databases">
        <title>Lake Tanganyika Metagenome-Assembled Genomes (MAGs).</title>
        <authorList>
            <person name="Tran P."/>
        </authorList>
    </citation>
    <scope>NUCLEOTIDE SEQUENCE</scope>
    <source>
        <strain evidence="2">K_DeepCast_150m_m2_040</strain>
    </source>
</reference>
<dbReference type="AlphaFoldDB" id="A0A937XF73"/>
<organism evidence="2 3">
    <name type="scientific">candidate division WOR-3 bacterium</name>
    <dbReference type="NCBI Taxonomy" id="2052148"/>
    <lineage>
        <taxon>Bacteria</taxon>
        <taxon>Bacteria division WOR-3</taxon>
    </lineage>
</organism>
<keyword evidence="1" id="KW-0812">Transmembrane</keyword>
<dbReference type="Proteomes" id="UP000779900">
    <property type="component" value="Unassembled WGS sequence"/>
</dbReference>
<protein>
    <submittedName>
        <fullName evidence="2">Uncharacterized protein</fullName>
    </submittedName>
</protein>
<feature type="transmembrane region" description="Helical" evidence="1">
    <location>
        <begin position="419"/>
        <end position="442"/>
    </location>
</feature>
<evidence type="ECO:0000313" key="2">
    <source>
        <dbReference type="EMBL" id="MBM3332057.1"/>
    </source>
</evidence>
<feature type="transmembrane region" description="Helical" evidence="1">
    <location>
        <begin position="386"/>
        <end position="407"/>
    </location>
</feature>
<feature type="transmembrane region" description="Helical" evidence="1">
    <location>
        <begin position="356"/>
        <end position="374"/>
    </location>
</feature>
<feature type="transmembrane region" description="Helical" evidence="1">
    <location>
        <begin position="12"/>
        <end position="33"/>
    </location>
</feature>
<accession>A0A937XF73</accession>
<feature type="transmembrane region" description="Helical" evidence="1">
    <location>
        <begin position="257"/>
        <end position="282"/>
    </location>
</feature>
<dbReference type="EMBL" id="VGIR01000057">
    <property type="protein sequence ID" value="MBM3332057.1"/>
    <property type="molecule type" value="Genomic_DNA"/>
</dbReference>
<sequence length="456" mass="49486">MAAAGRSGLRGAFSFIFVWVVLFLGFSNVWTAVGKEVFQGQLRHSDARVVARLVRSRQSGLLSEGGFLGYGKTVDVSLSPERLFALQYQAYVNQDSFSSYYPYMSQNAGQGFFFAVLDRILALPSDVKLRLFSALTALLSSAAIAAITLWFARELGVTAGLFVLGSVIFSQWLTVFGHSLFWSLWAFYLPMLAMTFSLERSKGGGLPGLSVLVFLSVLLKCLFNGYEFITTTLVMMLVPLVYYTFAAGWGGRTALKLGLVAAASAGAAVLASAVLLCLQFSVADGGFDDGVRHILYCLAKRTYGNPAAFLGDNAAGLRAGLIPVLLQYITGIYFDGRSFLNAPDTRAAWLLLNVRYLHLVVAALAASVFVYVAGRRTGPGGLRRKESALLPATWFSLLAPLSWFVVFKAHAALHLHLDFIVWQMPFTLYAAALCGVAARTLIRPVLHRSDTSVPCG</sequence>
<name>A0A937XF73_UNCW3</name>
<proteinExistence type="predicted"/>
<feature type="transmembrane region" description="Helical" evidence="1">
    <location>
        <begin position="225"/>
        <end position="245"/>
    </location>
</feature>
<evidence type="ECO:0000313" key="3">
    <source>
        <dbReference type="Proteomes" id="UP000779900"/>
    </source>
</evidence>
<comment type="caution">
    <text evidence="2">The sequence shown here is derived from an EMBL/GenBank/DDBJ whole genome shotgun (WGS) entry which is preliminary data.</text>
</comment>
<feature type="transmembrane region" description="Helical" evidence="1">
    <location>
        <begin position="129"/>
        <end position="152"/>
    </location>
</feature>
<keyword evidence="1" id="KW-0472">Membrane</keyword>
<gene>
    <name evidence="2" type="ORF">FJY68_09450</name>
</gene>